<dbReference type="Proteomes" id="UP000326554">
    <property type="component" value="Unassembled WGS sequence"/>
</dbReference>
<dbReference type="EMBL" id="VYQE01000001">
    <property type="protein sequence ID" value="KAA9009697.1"/>
    <property type="molecule type" value="Genomic_DNA"/>
</dbReference>
<keyword evidence="1" id="KW-0175">Coiled coil</keyword>
<evidence type="ECO:0000256" key="1">
    <source>
        <dbReference type="SAM" id="Coils"/>
    </source>
</evidence>
<protein>
    <submittedName>
        <fullName evidence="2">Uncharacterized protein</fullName>
    </submittedName>
</protein>
<proteinExistence type="predicted"/>
<evidence type="ECO:0000313" key="3">
    <source>
        <dbReference type="Proteomes" id="UP000326554"/>
    </source>
</evidence>
<keyword evidence="3" id="KW-1185">Reference proteome</keyword>
<comment type="caution">
    <text evidence="2">The sequence shown here is derived from an EMBL/GenBank/DDBJ whole genome shotgun (WGS) entry which is preliminary data.</text>
</comment>
<feature type="coiled-coil region" evidence="1">
    <location>
        <begin position="127"/>
        <end position="154"/>
    </location>
</feature>
<name>A0A5J5GNS9_9RHOB</name>
<accession>A0A5J5GNS9</accession>
<dbReference type="AlphaFoldDB" id="A0A5J5GNS9"/>
<dbReference type="RefSeq" id="WP_150443177.1">
    <property type="nucleotide sequence ID" value="NZ_VYQE01000001.1"/>
</dbReference>
<reference evidence="2 3" key="1">
    <citation type="submission" date="2019-09" db="EMBL/GenBank/DDBJ databases">
        <authorList>
            <person name="Park J.-S."/>
            <person name="Choi H.-J."/>
        </authorList>
    </citation>
    <scope>NUCLEOTIDE SEQUENCE [LARGE SCALE GENOMIC DNA]</scope>
    <source>
        <strain evidence="2 3">176SS1-4</strain>
    </source>
</reference>
<evidence type="ECO:0000313" key="2">
    <source>
        <dbReference type="EMBL" id="KAA9009697.1"/>
    </source>
</evidence>
<organism evidence="2 3">
    <name type="scientific">Histidinibacterium aquaticum</name>
    <dbReference type="NCBI Taxonomy" id="2613962"/>
    <lineage>
        <taxon>Bacteria</taxon>
        <taxon>Pseudomonadati</taxon>
        <taxon>Pseudomonadota</taxon>
        <taxon>Alphaproteobacteria</taxon>
        <taxon>Rhodobacterales</taxon>
        <taxon>Paracoccaceae</taxon>
        <taxon>Histidinibacterium</taxon>
    </lineage>
</organism>
<gene>
    <name evidence="2" type="ORF">F3S47_00015</name>
</gene>
<sequence>MKRNQRQTILEAISGDGARHFAGLVEKVERVRWAEKRLGLRYATNDGEARISAAEAGNLEPLRLALIDISSPLSVRERWAISYFLEDTRRSAGRPVNVKADLDSVRLVCWFELAEGKSRELAVEDAAKILRLSVRGLRDRLRRFERKHAQATEMIRWLCVAAWLHPEHAETIRRLALGGRLSQEIKALGK</sequence>